<dbReference type="Gene3D" id="3.30.1520.10">
    <property type="entry name" value="Phox-like domain"/>
    <property type="match status" value="1"/>
</dbReference>
<sequence length="499" mass="57605">MAEVEEVRTQVGKRKGEAPTILPTDPIQDPLSSALMSNDEEFEQEELIRSPGAESNMSNASQTALAGSIKLEEHEEEEEDEDPDIETRDLFVTVDDPEKHTGSMGSSYVTYRIIVKTTRSSFDDSEYLVRRRYQDFLWLRNRLEDTQPTHLIPPLPEKHSLRRFDHFSPEFLKTRQKALNKFLTRIADHPVLSFNSNFQIFLTAKAWELTARKKQGPGILSRMGDSVRNVAATYMLKSRSPEYTMMGEYIQTFGEKMGTINRVAERLAKEKQDYHAELGEYSPVFSLWSNSETELADTMTSLATCIEKCQDATQELIDEQEQLFLPTIKEYLLYADSVKSVLKKRDSIQVEYELTQEDSIKKKNEREQVKISDQSYSIGSMMGKTPDEVKEQKTLKLEKTIDELDKQVEFLHDKTECANEDLKADLDRWHKNKRKDFKELFIGLADREIQFYHNTLSAWEEVIQFLQKQNSEGSPLEPPSNPIETIQPELRAVEDSEGE</sequence>
<protein>
    <submittedName>
        <fullName evidence="12">Sorting nexin-30-like</fullName>
    </submittedName>
</protein>
<feature type="coiled-coil region" evidence="8">
    <location>
        <begin position="394"/>
        <end position="421"/>
    </location>
</feature>
<evidence type="ECO:0000259" key="10">
    <source>
        <dbReference type="PROSITE" id="PS50195"/>
    </source>
</evidence>
<dbReference type="Pfam" id="PF09325">
    <property type="entry name" value="Vps5"/>
    <property type="match status" value="1"/>
</dbReference>
<keyword evidence="7" id="KW-0472">Membrane</keyword>
<evidence type="ECO:0000256" key="1">
    <source>
        <dbReference type="ARBA" id="ARBA00004184"/>
    </source>
</evidence>
<feature type="domain" description="PX" evidence="10">
    <location>
        <begin position="89"/>
        <end position="209"/>
    </location>
</feature>
<evidence type="ECO:0000256" key="8">
    <source>
        <dbReference type="SAM" id="Coils"/>
    </source>
</evidence>
<dbReference type="PROSITE" id="PS50195">
    <property type="entry name" value="PX"/>
    <property type="match status" value="1"/>
</dbReference>
<dbReference type="InterPro" id="IPR015404">
    <property type="entry name" value="Vps5_C"/>
</dbReference>
<evidence type="ECO:0000256" key="4">
    <source>
        <dbReference type="ARBA" id="ARBA00022448"/>
    </source>
</evidence>
<evidence type="ECO:0000313" key="11">
    <source>
        <dbReference type="Proteomes" id="UP000694865"/>
    </source>
</evidence>
<name>A0ABM0LZA1_SACKO</name>
<keyword evidence="11" id="KW-1185">Reference proteome</keyword>
<feature type="compositionally biased region" description="Polar residues" evidence="9">
    <location>
        <begin position="53"/>
        <end position="65"/>
    </location>
</feature>
<dbReference type="SUPFAM" id="SSF64268">
    <property type="entry name" value="PX domain"/>
    <property type="match status" value="1"/>
</dbReference>
<evidence type="ECO:0000313" key="12">
    <source>
        <dbReference type="RefSeq" id="XP_006813092.1"/>
    </source>
</evidence>
<feature type="region of interest" description="Disordered" evidence="9">
    <location>
        <begin position="1"/>
        <end position="65"/>
    </location>
</feature>
<dbReference type="GeneID" id="100376049"/>
<feature type="region of interest" description="Disordered" evidence="9">
    <location>
        <begin position="469"/>
        <end position="499"/>
    </location>
</feature>
<evidence type="ECO:0000256" key="7">
    <source>
        <dbReference type="ARBA" id="ARBA00023136"/>
    </source>
</evidence>
<dbReference type="PANTHER" id="PTHR45949:SF2">
    <property type="entry name" value="SORTING NEXIN-4"/>
    <property type="match status" value="1"/>
</dbReference>
<gene>
    <name evidence="12" type="primary">LOC100376049</name>
</gene>
<organism evidence="11 12">
    <name type="scientific">Saccoglossus kowalevskii</name>
    <name type="common">Acorn worm</name>
    <dbReference type="NCBI Taxonomy" id="10224"/>
    <lineage>
        <taxon>Eukaryota</taxon>
        <taxon>Metazoa</taxon>
        <taxon>Hemichordata</taxon>
        <taxon>Enteropneusta</taxon>
        <taxon>Harrimaniidae</taxon>
        <taxon>Saccoglossus</taxon>
    </lineage>
</organism>
<evidence type="ECO:0000256" key="6">
    <source>
        <dbReference type="ARBA" id="ARBA00023121"/>
    </source>
</evidence>
<keyword evidence="4" id="KW-0813">Transport</keyword>
<reference evidence="12" key="1">
    <citation type="submission" date="2025-08" db="UniProtKB">
        <authorList>
            <consortium name="RefSeq"/>
        </authorList>
    </citation>
    <scope>IDENTIFICATION</scope>
    <source>
        <tissue evidence="12">Testes</tissue>
    </source>
</reference>
<dbReference type="Pfam" id="PF00787">
    <property type="entry name" value="PX"/>
    <property type="match status" value="1"/>
</dbReference>
<dbReference type="RefSeq" id="XP_006813092.1">
    <property type="nucleotide sequence ID" value="XM_006813029.1"/>
</dbReference>
<dbReference type="InterPro" id="IPR027267">
    <property type="entry name" value="AH/BAR_dom_sf"/>
</dbReference>
<comment type="similarity">
    <text evidence="3">Belongs to the sorting nexin family.</text>
</comment>
<dbReference type="PANTHER" id="PTHR45949">
    <property type="entry name" value="SORTING NEXIN-4"/>
    <property type="match status" value="1"/>
</dbReference>
<keyword evidence="6" id="KW-0446">Lipid-binding</keyword>
<proteinExistence type="inferred from homology"/>
<dbReference type="Gene3D" id="1.20.1270.60">
    <property type="entry name" value="Arfaptin homology (AH) domain/BAR domain"/>
    <property type="match status" value="1"/>
</dbReference>
<keyword evidence="5" id="KW-0963">Cytoplasm</keyword>
<dbReference type="Proteomes" id="UP000694865">
    <property type="component" value="Unplaced"/>
</dbReference>
<dbReference type="SUPFAM" id="SSF103657">
    <property type="entry name" value="BAR/IMD domain-like"/>
    <property type="match status" value="1"/>
</dbReference>
<evidence type="ECO:0000256" key="9">
    <source>
        <dbReference type="SAM" id="MobiDB-lite"/>
    </source>
</evidence>
<keyword evidence="8" id="KW-0175">Coiled coil</keyword>
<accession>A0ABM0LZA1</accession>
<evidence type="ECO:0000256" key="3">
    <source>
        <dbReference type="ARBA" id="ARBA00010883"/>
    </source>
</evidence>
<evidence type="ECO:0000256" key="5">
    <source>
        <dbReference type="ARBA" id="ARBA00022490"/>
    </source>
</evidence>
<evidence type="ECO:0000256" key="2">
    <source>
        <dbReference type="ARBA" id="ARBA00004496"/>
    </source>
</evidence>
<dbReference type="CDD" id="cd06860">
    <property type="entry name" value="PX_SNX7_30_like"/>
    <property type="match status" value="1"/>
</dbReference>
<dbReference type="SMART" id="SM00312">
    <property type="entry name" value="PX"/>
    <property type="match status" value="1"/>
</dbReference>
<dbReference type="InterPro" id="IPR036871">
    <property type="entry name" value="PX_dom_sf"/>
</dbReference>
<dbReference type="InterPro" id="IPR001683">
    <property type="entry name" value="PX_dom"/>
</dbReference>
<comment type="subcellular location">
    <subcellularLocation>
        <location evidence="2">Cytoplasm</location>
    </subcellularLocation>
    <subcellularLocation>
        <location evidence="1">Endomembrane system</location>
        <topology evidence="1">Peripheral membrane protein</topology>
    </subcellularLocation>
</comment>